<proteinExistence type="predicted"/>
<dbReference type="SUPFAM" id="SSF52499">
    <property type="entry name" value="Isochorismatase-like hydrolases"/>
    <property type="match status" value="1"/>
</dbReference>
<dbReference type="EMBL" id="VJEZ01000001">
    <property type="protein sequence ID" value="MWZ38993.1"/>
    <property type="molecule type" value="Genomic_DNA"/>
</dbReference>
<dbReference type="Gene3D" id="3.40.50.850">
    <property type="entry name" value="Isochorismatase-like"/>
    <property type="match status" value="1"/>
</dbReference>
<organism evidence="3 4">
    <name type="scientific">Francisella tularensis</name>
    <dbReference type="NCBI Taxonomy" id="263"/>
    <lineage>
        <taxon>Bacteria</taxon>
        <taxon>Pseudomonadati</taxon>
        <taxon>Pseudomonadota</taxon>
        <taxon>Gammaproteobacteria</taxon>
        <taxon>Thiotrichales</taxon>
        <taxon>Francisellaceae</taxon>
        <taxon>Francisella</taxon>
    </lineage>
</organism>
<keyword evidence="1 3" id="KW-0378">Hydrolase</keyword>
<name>A0A6I4RX47_FRATU</name>
<comment type="caution">
    <text evidence="3">The sequence shown here is derived from an EMBL/GenBank/DDBJ whole genome shotgun (WGS) entry which is preliminary data.</text>
</comment>
<gene>
    <name evidence="3" type="ORF">FNC33_00275</name>
</gene>
<reference evidence="3 4" key="1">
    <citation type="submission" date="2019-06" db="EMBL/GenBank/DDBJ databases">
        <title>Phylogeography and genetic diversity of Francisella tularensis subsp. holarctica in France (1947-2018).</title>
        <authorList>
            <person name="Kevin M."/>
            <person name="Madani N."/>
            <person name="Maurin M."/>
        </authorList>
    </citation>
    <scope>NUCLEOTIDE SEQUENCE [LARGE SCALE GENOMIC DNA]</scope>
    <source>
        <strain evidence="3 4">ATCC 15482</strain>
    </source>
</reference>
<evidence type="ECO:0000259" key="2">
    <source>
        <dbReference type="Pfam" id="PF00857"/>
    </source>
</evidence>
<dbReference type="Proteomes" id="UP000469081">
    <property type="component" value="Unassembled WGS sequence"/>
</dbReference>
<evidence type="ECO:0000256" key="1">
    <source>
        <dbReference type="ARBA" id="ARBA00022801"/>
    </source>
</evidence>
<sequence>MSKLLIVIDMQNGFDCPQARKVVEKFNKSSELFDSICFMMFENKENSLFEKQLKWFGFQNEDDKALIDDIQVPQKANFVWHSTYTVYNQKLKELLQKINPTELYLCGLFSDVCLLKTVMDMFDDGIVPYVIKDLSASPHGDGVNDVAFATMKMVIGADRIISTKEIS</sequence>
<feature type="domain" description="Isochorismatase-like" evidence="2">
    <location>
        <begin position="4"/>
        <end position="152"/>
    </location>
</feature>
<dbReference type="AlphaFoldDB" id="A0A6I4RX47"/>
<dbReference type="PANTHER" id="PTHR43540:SF6">
    <property type="entry name" value="ISOCHORISMATASE-LIKE DOMAIN-CONTAINING PROTEIN"/>
    <property type="match status" value="1"/>
</dbReference>
<dbReference type="Pfam" id="PF00857">
    <property type="entry name" value="Isochorismatase"/>
    <property type="match status" value="1"/>
</dbReference>
<evidence type="ECO:0000313" key="4">
    <source>
        <dbReference type="Proteomes" id="UP000469081"/>
    </source>
</evidence>
<dbReference type="GO" id="GO:0016787">
    <property type="term" value="F:hydrolase activity"/>
    <property type="evidence" value="ECO:0007669"/>
    <property type="project" value="UniProtKB-KW"/>
</dbReference>
<dbReference type="RefSeq" id="WP_003039474.1">
    <property type="nucleotide sequence ID" value="NZ_VJEZ01000001.1"/>
</dbReference>
<protein>
    <submittedName>
        <fullName evidence="3">Cysteine hydrolase</fullName>
    </submittedName>
</protein>
<accession>A0A6I4RX47</accession>
<dbReference type="InterPro" id="IPR036380">
    <property type="entry name" value="Isochorismatase-like_sf"/>
</dbReference>
<dbReference type="InterPro" id="IPR050272">
    <property type="entry name" value="Isochorismatase-like_hydrls"/>
</dbReference>
<evidence type="ECO:0000313" key="3">
    <source>
        <dbReference type="EMBL" id="MWZ38993.1"/>
    </source>
</evidence>
<dbReference type="PANTHER" id="PTHR43540">
    <property type="entry name" value="PEROXYUREIDOACRYLATE/UREIDOACRYLATE AMIDOHYDROLASE-RELATED"/>
    <property type="match status" value="1"/>
</dbReference>
<dbReference type="InterPro" id="IPR000868">
    <property type="entry name" value="Isochorismatase-like_dom"/>
</dbReference>